<name>A0A0F9D253_9ZZZZ</name>
<dbReference type="InterPro" id="IPR009414">
    <property type="entry name" value="DUF1064"/>
</dbReference>
<dbReference type="Pfam" id="PF06356">
    <property type="entry name" value="DUF1064"/>
    <property type="match status" value="1"/>
</dbReference>
<dbReference type="EMBL" id="LAZR01030772">
    <property type="protein sequence ID" value="KKL55629.1"/>
    <property type="molecule type" value="Genomic_DNA"/>
</dbReference>
<reference evidence="1" key="1">
    <citation type="journal article" date="2015" name="Nature">
        <title>Complex archaea that bridge the gap between prokaryotes and eukaryotes.</title>
        <authorList>
            <person name="Spang A."/>
            <person name="Saw J.H."/>
            <person name="Jorgensen S.L."/>
            <person name="Zaremba-Niedzwiedzka K."/>
            <person name="Martijn J."/>
            <person name="Lind A.E."/>
            <person name="van Eijk R."/>
            <person name="Schleper C."/>
            <person name="Guy L."/>
            <person name="Ettema T.J."/>
        </authorList>
    </citation>
    <scope>NUCLEOTIDE SEQUENCE</scope>
</reference>
<accession>A0A0F9D253</accession>
<organism evidence="1">
    <name type="scientific">marine sediment metagenome</name>
    <dbReference type="NCBI Taxonomy" id="412755"/>
    <lineage>
        <taxon>unclassified sequences</taxon>
        <taxon>metagenomes</taxon>
        <taxon>ecological metagenomes</taxon>
    </lineage>
</organism>
<comment type="caution">
    <text evidence="1">The sequence shown here is derived from an EMBL/GenBank/DDBJ whole genome shotgun (WGS) entry which is preliminary data.</text>
</comment>
<proteinExistence type="predicted"/>
<dbReference type="AlphaFoldDB" id="A0A0F9D253"/>
<evidence type="ECO:0000313" key="1">
    <source>
        <dbReference type="EMBL" id="KKL55629.1"/>
    </source>
</evidence>
<protein>
    <submittedName>
        <fullName evidence="1">Uncharacterized protein</fullName>
    </submittedName>
</protein>
<sequence length="130" mass="14797">MPKGISEMAMIYSDDVRRLNPGLAKEVQTKPASKYHNARAEAKGLRFQSGHEAVEIGKLIIAEEHKKIFALRLQVKFPLQGKNAYIADAVYLDEDLELHIVDVKGFETPEFKIKAKLFKEKYGRGIEILR</sequence>
<gene>
    <name evidence="1" type="ORF">LCGC14_2253510</name>
</gene>